<comment type="caution">
    <text evidence="7">The sequence shown here is derived from an EMBL/GenBank/DDBJ whole genome shotgun (WGS) entry which is preliminary data.</text>
</comment>
<keyword evidence="4 7" id="KW-0067">ATP-binding</keyword>
<dbReference type="PROSITE" id="PS00211">
    <property type="entry name" value="ABC_TRANSPORTER_1"/>
    <property type="match status" value="1"/>
</dbReference>
<dbReference type="Proteomes" id="UP001174932">
    <property type="component" value="Unassembled WGS sequence"/>
</dbReference>
<evidence type="ECO:0000313" key="7">
    <source>
        <dbReference type="EMBL" id="MDO6966040.1"/>
    </source>
</evidence>
<keyword evidence="3" id="KW-0547">Nucleotide-binding</keyword>
<evidence type="ECO:0000256" key="5">
    <source>
        <dbReference type="ARBA" id="ARBA00022970"/>
    </source>
</evidence>
<evidence type="ECO:0000256" key="2">
    <source>
        <dbReference type="ARBA" id="ARBA00022448"/>
    </source>
</evidence>
<sequence>MTMLEVRALVIHRTNIPVVRGVSLIARAGEISVLLGANGAGKTTLLEGISGVAPVADGEVLLENVNLSREGAGTRSRAGLAHVEQGRTVFGSMTTEENLLVGQRDDAALDQIYDLFPELLARRDIQSRMLSGGEQQMVVIGRALAGRPKVLLIDEMSAGLAPVVVSRLMKGVRRLADQGLAVVLVEQFAHLALEIGDRAYVMRRGRVVYEGDCASLRNDPARLHHLYLGDLNDAGVDVV</sequence>
<evidence type="ECO:0000313" key="8">
    <source>
        <dbReference type="Proteomes" id="UP001174932"/>
    </source>
</evidence>
<dbReference type="RefSeq" id="WP_304377972.1">
    <property type="nucleotide sequence ID" value="NZ_JAUOZU010000015.1"/>
</dbReference>
<name>A0ABT8YS84_9HYPH</name>
<dbReference type="PANTHER" id="PTHR43820:SF4">
    <property type="entry name" value="HIGH-AFFINITY BRANCHED-CHAIN AMINO ACID TRANSPORT ATP-BINDING PROTEIN LIVF"/>
    <property type="match status" value="1"/>
</dbReference>
<dbReference type="GO" id="GO:0005524">
    <property type="term" value="F:ATP binding"/>
    <property type="evidence" value="ECO:0007669"/>
    <property type="project" value="UniProtKB-KW"/>
</dbReference>
<comment type="similarity">
    <text evidence="1">Belongs to the ABC transporter superfamily.</text>
</comment>
<evidence type="ECO:0000259" key="6">
    <source>
        <dbReference type="PROSITE" id="PS50893"/>
    </source>
</evidence>
<evidence type="ECO:0000256" key="1">
    <source>
        <dbReference type="ARBA" id="ARBA00005417"/>
    </source>
</evidence>
<dbReference type="Gene3D" id="3.40.50.300">
    <property type="entry name" value="P-loop containing nucleotide triphosphate hydrolases"/>
    <property type="match status" value="1"/>
</dbReference>
<dbReference type="SUPFAM" id="SSF52540">
    <property type="entry name" value="P-loop containing nucleoside triphosphate hydrolases"/>
    <property type="match status" value="1"/>
</dbReference>
<dbReference type="InterPro" id="IPR017871">
    <property type="entry name" value="ABC_transporter-like_CS"/>
</dbReference>
<dbReference type="InterPro" id="IPR052156">
    <property type="entry name" value="BCAA_Transport_ATP-bd_LivF"/>
</dbReference>
<proteinExistence type="inferred from homology"/>
<reference evidence="7" key="1">
    <citation type="journal article" date="2015" name="Int. J. Syst. Evol. Microbiol.">
        <title>Rhizobium alvei sp. nov., isolated from a freshwater river.</title>
        <authorList>
            <person name="Sheu S.Y."/>
            <person name="Huang H.W."/>
            <person name="Young C.C."/>
            <person name="Chen W.M."/>
        </authorList>
    </citation>
    <scope>NUCLEOTIDE SEQUENCE</scope>
    <source>
        <strain evidence="7">TNR-22</strain>
    </source>
</reference>
<dbReference type="Pfam" id="PF00005">
    <property type="entry name" value="ABC_tran"/>
    <property type="match status" value="1"/>
</dbReference>
<feature type="domain" description="ABC transporter" evidence="6">
    <location>
        <begin position="4"/>
        <end position="229"/>
    </location>
</feature>
<dbReference type="CDD" id="cd03224">
    <property type="entry name" value="ABC_TM1139_LivF_branched"/>
    <property type="match status" value="1"/>
</dbReference>
<keyword evidence="5" id="KW-0029">Amino-acid transport</keyword>
<gene>
    <name evidence="7" type="ORF">Q4481_18935</name>
</gene>
<accession>A0ABT8YS84</accession>
<dbReference type="EMBL" id="JAUOZU010000015">
    <property type="protein sequence ID" value="MDO6966040.1"/>
    <property type="molecule type" value="Genomic_DNA"/>
</dbReference>
<keyword evidence="8" id="KW-1185">Reference proteome</keyword>
<evidence type="ECO:0000256" key="3">
    <source>
        <dbReference type="ARBA" id="ARBA00022741"/>
    </source>
</evidence>
<keyword evidence="2" id="KW-0813">Transport</keyword>
<dbReference type="SMART" id="SM00382">
    <property type="entry name" value="AAA"/>
    <property type="match status" value="1"/>
</dbReference>
<dbReference type="PROSITE" id="PS50893">
    <property type="entry name" value="ABC_TRANSPORTER_2"/>
    <property type="match status" value="1"/>
</dbReference>
<protein>
    <submittedName>
        <fullName evidence="7">ABC transporter ATP-binding protein</fullName>
    </submittedName>
</protein>
<organism evidence="7 8">
    <name type="scientific">Rhizobium alvei</name>
    <dbReference type="NCBI Taxonomy" id="1132659"/>
    <lineage>
        <taxon>Bacteria</taxon>
        <taxon>Pseudomonadati</taxon>
        <taxon>Pseudomonadota</taxon>
        <taxon>Alphaproteobacteria</taxon>
        <taxon>Hyphomicrobiales</taxon>
        <taxon>Rhizobiaceae</taxon>
        <taxon>Rhizobium/Agrobacterium group</taxon>
        <taxon>Rhizobium</taxon>
    </lineage>
</organism>
<dbReference type="InterPro" id="IPR003439">
    <property type="entry name" value="ABC_transporter-like_ATP-bd"/>
</dbReference>
<dbReference type="InterPro" id="IPR003593">
    <property type="entry name" value="AAA+_ATPase"/>
</dbReference>
<reference evidence="7" key="2">
    <citation type="submission" date="2023-07" db="EMBL/GenBank/DDBJ databases">
        <authorList>
            <person name="Shen H."/>
        </authorList>
    </citation>
    <scope>NUCLEOTIDE SEQUENCE</scope>
    <source>
        <strain evidence="7">TNR-22</strain>
    </source>
</reference>
<dbReference type="PANTHER" id="PTHR43820">
    <property type="entry name" value="HIGH-AFFINITY BRANCHED-CHAIN AMINO ACID TRANSPORT ATP-BINDING PROTEIN LIVF"/>
    <property type="match status" value="1"/>
</dbReference>
<evidence type="ECO:0000256" key="4">
    <source>
        <dbReference type="ARBA" id="ARBA00022840"/>
    </source>
</evidence>
<dbReference type="InterPro" id="IPR027417">
    <property type="entry name" value="P-loop_NTPase"/>
</dbReference>